<dbReference type="AlphaFoldDB" id="A0AAW2GXI3"/>
<accession>A0AAW2GXI3</accession>
<protein>
    <submittedName>
        <fullName evidence="1">Uncharacterized protein</fullName>
    </submittedName>
</protein>
<proteinExistence type="predicted"/>
<evidence type="ECO:0000313" key="1">
    <source>
        <dbReference type="EMBL" id="KAL0131972.1"/>
    </source>
</evidence>
<organism evidence="1 2">
    <name type="scientific">Cardiocondyla obscurior</name>
    <dbReference type="NCBI Taxonomy" id="286306"/>
    <lineage>
        <taxon>Eukaryota</taxon>
        <taxon>Metazoa</taxon>
        <taxon>Ecdysozoa</taxon>
        <taxon>Arthropoda</taxon>
        <taxon>Hexapoda</taxon>
        <taxon>Insecta</taxon>
        <taxon>Pterygota</taxon>
        <taxon>Neoptera</taxon>
        <taxon>Endopterygota</taxon>
        <taxon>Hymenoptera</taxon>
        <taxon>Apocrita</taxon>
        <taxon>Aculeata</taxon>
        <taxon>Formicoidea</taxon>
        <taxon>Formicidae</taxon>
        <taxon>Myrmicinae</taxon>
        <taxon>Cardiocondyla</taxon>
    </lineage>
</organism>
<evidence type="ECO:0000313" key="2">
    <source>
        <dbReference type="Proteomes" id="UP001430953"/>
    </source>
</evidence>
<name>A0AAW2GXI3_9HYME</name>
<comment type="caution">
    <text evidence="1">The sequence shown here is derived from an EMBL/GenBank/DDBJ whole genome shotgun (WGS) entry which is preliminary data.</text>
</comment>
<dbReference type="Proteomes" id="UP001430953">
    <property type="component" value="Unassembled WGS sequence"/>
</dbReference>
<sequence>MSLYGPSISSSYSFSNSSSFGISNLTFSVLNFFEASSNSAFTSSTSSPMSSSLRSSISFSISLSLICFTDETVAGDISFATNDLSIVSSAFLISSNLSHPSSFSLLIYQYLSRTYPPLYQRN</sequence>
<keyword evidence="2" id="KW-1185">Reference proteome</keyword>
<dbReference type="EMBL" id="JADYXP020000001">
    <property type="protein sequence ID" value="KAL0131972.1"/>
    <property type="molecule type" value="Genomic_DNA"/>
</dbReference>
<gene>
    <name evidence="1" type="ORF">PUN28_000029</name>
</gene>
<reference evidence="1 2" key="1">
    <citation type="submission" date="2023-03" db="EMBL/GenBank/DDBJ databases">
        <title>High recombination rates correlate with genetic variation in Cardiocondyla obscurior ants.</title>
        <authorList>
            <person name="Errbii M."/>
        </authorList>
    </citation>
    <scope>NUCLEOTIDE SEQUENCE [LARGE SCALE GENOMIC DNA]</scope>
    <source>
        <strain evidence="1">Alpha-2009</strain>
        <tissue evidence="1">Whole body</tissue>
    </source>
</reference>